<keyword evidence="1" id="KW-0812">Transmembrane</keyword>
<dbReference type="HOGENOM" id="CLU_055261_14_1_2"/>
<keyword evidence="1" id="KW-1133">Transmembrane helix</keyword>
<evidence type="ECO:0000313" key="2">
    <source>
        <dbReference type="EMBL" id="AKB29596.1"/>
    </source>
</evidence>
<accession>A0A0E3L938</accession>
<dbReference type="Proteomes" id="UP000033111">
    <property type="component" value="Chromosome"/>
</dbReference>
<dbReference type="EMBL" id="CP009506">
    <property type="protein sequence ID" value="AKB29596.1"/>
    <property type="molecule type" value="Genomic_DNA"/>
</dbReference>
<feature type="transmembrane region" description="Helical" evidence="1">
    <location>
        <begin position="22"/>
        <end position="44"/>
    </location>
</feature>
<dbReference type="PATRIC" id="fig|1434120.4.peg.3757"/>
<keyword evidence="1" id="KW-0472">Membrane</keyword>
<keyword evidence="3" id="KW-1185">Reference proteome</keyword>
<dbReference type="KEGG" id="msw:MSSIT_2877"/>
<dbReference type="PANTHER" id="PTHR30007">
    <property type="entry name" value="PHP DOMAIN PROTEIN"/>
    <property type="match status" value="1"/>
</dbReference>
<dbReference type="PANTHER" id="PTHR30007:SF0">
    <property type="entry name" value="TRANSPOSASE"/>
    <property type="match status" value="1"/>
</dbReference>
<reference evidence="2 3" key="1">
    <citation type="submission" date="2014-07" db="EMBL/GenBank/DDBJ databases">
        <title>Methanogenic archaea and the global carbon cycle.</title>
        <authorList>
            <person name="Henriksen J.R."/>
            <person name="Luke J."/>
            <person name="Reinhart S."/>
            <person name="Benedict M.N."/>
            <person name="Youngblut N.D."/>
            <person name="Metcalf M.E."/>
            <person name="Whitaker R.J."/>
            <person name="Metcalf W.W."/>
        </authorList>
    </citation>
    <scope>NUCLEOTIDE SEQUENCE [LARGE SCALE GENOMIC DNA]</scope>
    <source>
        <strain evidence="2 3">T4/M</strain>
    </source>
</reference>
<organism evidence="2 3">
    <name type="scientific">Methanosarcina siciliae T4/M</name>
    <dbReference type="NCBI Taxonomy" id="1434120"/>
    <lineage>
        <taxon>Archaea</taxon>
        <taxon>Methanobacteriati</taxon>
        <taxon>Methanobacteriota</taxon>
        <taxon>Stenosarchaea group</taxon>
        <taxon>Methanomicrobia</taxon>
        <taxon>Methanosarcinales</taxon>
        <taxon>Methanosarcinaceae</taxon>
        <taxon>Methanosarcina</taxon>
    </lineage>
</organism>
<evidence type="ECO:0000313" key="3">
    <source>
        <dbReference type="Proteomes" id="UP000033111"/>
    </source>
</evidence>
<protein>
    <submittedName>
        <fullName evidence="2">Mobile element protein</fullName>
    </submittedName>
</protein>
<proteinExistence type="predicted"/>
<sequence length="45" mass="5555">MERTHSWLNRFRRLLIRWEKKIENYLAMLHFACAWITFRAAGLFG</sequence>
<dbReference type="AlphaFoldDB" id="A0A0E3L938"/>
<gene>
    <name evidence="2" type="ORF">MSSIT_2877</name>
</gene>
<evidence type="ECO:0000256" key="1">
    <source>
        <dbReference type="SAM" id="Phobius"/>
    </source>
</evidence>
<name>A0A0E3L938_9EURY</name>